<dbReference type="InterPro" id="IPR012480">
    <property type="entry name" value="Hepar_II_III_C"/>
</dbReference>
<feature type="chain" id="PRO_5032315215" description="Heparinase II/III-like C-terminal domain-containing protein" evidence="5">
    <location>
        <begin position="23"/>
        <end position="618"/>
    </location>
</feature>
<feature type="signal peptide" evidence="5">
    <location>
        <begin position="1"/>
        <end position="22"/>
    </location>
</feature>
<comment type="subcellular location">
    <subcellularLocation>
        <location evidence="1">Periplasm</location>
    </subcellularLocation>
</comment>
<dbReference type="Pfam" id="PF07940">
    <property type="entry name" value="Hepar_II_III_C"/>
    <property type="match status" value="1"/>
</dbReference>
<dbReference type="Proteomes" id="UP000576225">
    <property type="component" value="Unassembled WGS sequence"/>
</dbReference>
<dbReference type="PANTHER" id="PTHR39210:SF1">
    <property type="entry name" value="HEPARIN-SULFATE LYASE"/>
    <property type="match status" value="1"/>
</dbReference>
<keyword evidence="4" id="KW-0456">Lyase</keyword>
<keyword evidence="2 5" id="KW-0732">Signal</keyword>
<proteinExistence type="predicted"/>
<comment type="caution">
    <text evidence="7">The sequence shown here is derived from an EMBL/GenBank/DDBJ whole genome shotgun (WGS) entry which is preliminary data.</text>
</comment>
<sequence length="618" mass="69296">MKIRVAVVNLLMLLCLPLACHGGSELRPAIDRRLLPKFSDRTYWQQVAPEYRQGLLEAADRLVREPVRELSFHDYLKTGIDGDRASYENACFARRDNLLVLAAACCVSGDTAAYIPKLIDYLGAIVSEPYWCVYAHADRLPDDVMVTPLTAEKVDLFSAATAADIALVIQVLGDEIAEVSPGFLEWVRVNTLRRTVDSVLRPERDMMHWFIRIEDEFCNNWTPWCGMNLLIAALCLEPDDSRVRALAVRLHPKNRRYFDRLPPDGFNEEGVGYWSVSCGTLLYYLLCLERVLPEEAANILQDPKFLAAGEYICKMLVTPEYFASYADSGSRGGASPWLLRRYGEAAGSARLVNFADYRAARQKRPALTGMAMPLAFFERLRERPSGSGKLEMKPLDFFADRFAVVRNPAGFSATLKAGNNGESHNHNDLGHFTVYYGGTPVIIDAGSMRYGLKNFSEQRYELWYTGAQGHNAPVINGVLQREGAGFRAGLRLLEPEGAGVRLRVDLREAYPTEAGISSLRRDMVIAPESVVVKDRLEIAGPVSVAVRLYSMLPVKVRAGQVRFGDLVELELAGLEPGETGVEHVDIQMANSYAEKIYWIELRGRRNYYSMRFVPVKNE</sequence>
<dbReference type="EMBL" id="JABAEW010000013">
    <property type="protein sequence ID" value="NMD86703.1"/>
    <property type="molecule type" value="Genomic_DNA"/>
</dbReference>
<dbReference type="AlphaFoldDB" id="A0A848AWM2"/>
<evidence type="ECO:0000256" key="2">
    <source>
        <dbReference type="ARBA" id="ARBA00022729"/>
    </source>
</evidence>
<dbReference type="Gene3D" id="2.70.98.70">
    <property type="match status" value="1"/>
</dbReference>
<evidence type="ECO:0000313" key="7">
    <source>
        <dbReference type="EMBL" id="NMD86703.1"/>
    </source>
</evidence>
<evidence type="ECO:0000313" key="8">
    <source>
        <dbReference type="Proteomes" id="UP000576225"/>
    </source>
</evidence>
<protein>
    <recommendedName>
        <fullName evidence="6">Heparinase II/III-like C-terminal domain-containing protein</fullName>
    </recommendedName>
</protein>
<keyword evidence="3" id="KW-0574">Periplasm</keyword>
<accession>A0A848AWM2</accession>
<evidence type="ECO:0000259" key="6">
    <source>
        <dbReference type="Pfam" id="PF07940"/>
    </source>
</evidence>
<dbReference type="GO" id="GO:0016829">
    <property type="term" value="F:lyase activity"/>
    <property type="evidence" value="ECO:0007669"/>
    <property type="project" value="UniProtKB-KW"/>
</dbReference>
<evidence type="ECO:0000256" key="3">
    <source>
        <dbReference type="ARBA" id="ARBA00022764"/>
    </source>
</evidence>
<evidence type="ECO:0000256" key="4">
    <source>
        <dbReference type="ARBA" id="ARBA00023239"/>
    </source>
</evidence>
<evidence type="ECO:0000256" key="5">
    <source>
        <dbReference type="SAM" id="SignalP"/>
    </source>
</evidence>
<dbReference type="GO" id="GO:0042597">
    <property type="term" value="C:periplasmic space"/>
    <property type="evidence" value="ECO:0007669"/>
    <property type="project" value="UniProtKB-SubCell"/>
</dbReference>
<dbReference type="RefSeq" id="WP_168962333.1">
    <property type="nucleotide sequence ID" value="NZ_JABAEW010000013.1"/>
</dbReference>
<evidence type="ECO:0000256" key="1">
    <source>
        <dbReference type="ARBA" id="ARBA00004418"/>
    </source>
</evidence>
<dbReference type="InterPro" id="IPR008929">
    <property type="entry name" value="Chondroitin_lyas"/>
</dbReference>
<gene>
    <name evidence="7" type="ORF">HF882_08920</name>
</gene>
<reference evidence="7 8" key="1">
    <citation type="submission" date="2020-04" db="EMBL/GenBank/DDBJ databases">
        <authorList>
            <person name="Hitch T.C.A."/>
            <person name="Wylensek D."/>
            <person name="Clavel T."/>
        </authorList>
    </citation>
    <scope>NUCLEOTIDE SEQUENCE [LARGE SCALE GENOMIC DNA]</scope>
    <source>
        <strain evidence="7 8">COR2-253-APC-1A</strain>
    </source>
</reference>
<name>A0A848AWM2_9BACT</name>
<dbReference type="SUPFAM" id="SSF48230">
    <property type="entry name" value="Chondroitin AC/alginate lyase"/>
    <property type="match status" value="1"/>
</dbReference>
<feature type="domain" description="Heparinase II/III-like C-terminal" evidence="6">
    <location>
        <begin position="402"/>
        <end position="548"/>
    </location>
</feature>
<dbReference type="Gene3D" id="1.50.10.100">
    <property type="entry name" value="Chondroitin AC/alginate lyase"/>
    <property type="match status" value="1"/>
</dbReference>
<dbReference type="PANTHER" id="PTHR39210">
    <property type="entry name" value="HEPARIN-SULFATE LYASE"/>
    <property type="match status" value="1"/>
</dbReference>
<organism evidence="7 8">
    <name type="scientific">Victivallis vadensis</name>
    <dbReference type="NCBI Taxonomy" id="172901"/>
    <lineage>
        <taxon>Bacteria</taxon>
        <taxon>Pseudomonadati</taxon>
        <taxon>Lentisphaerota</taxon>
        <taxon>Lentisphaeria</taxon>
        <taxon>Victivallales</taxon>
        <taxon>Victivallaceae</taxon>
        <taxon>Victivallis</taxon>
    </lineage>
</organism>